<sequence length="235" mass="26657">MGSKWRILPRIVSQTGQRHSASVIWLHGSGDTGPGLLEWINMVWREEFQFPHIKLIFPSADPIPYTPNAGNLSTVWYDRRQISPMVPEVLPSVDASAKKLNDLVQAEVDAGIPLSRIVIGGFSMGGGMAMHLVYRFQREVAGCFSMSSFLNKESIVYKELESIKDKSSLPPLLHCHGTRDELVLFDWGKTTFKTLTEMGVSGEFHEFNVFHEFNKKELTLIREWILDKLPPESRL</sequence>
<feature type="domain" description="Phospholipase/carboxylesterase/thioesterase" evidence="4">
    <location>
        <begin position="12"/>
        <end position="225"/>
    </location>
</feature>
<dbReference type="InterPro" id="IPR029058">
    <property type="entry name" value="AB_hydrolase_fold"/>
</dbReference>
<evidence type="ECO:0000313" key="5">
    <source>
        <dbReference type="Proteomes" id="UP000694844"/>
    </source>
</evidence>
<evidence type="ECO:0000256" key="2">
    <source>
        <dbReference type="ARBA" id="ARBA00012423"/>
    </source>
</evidence>
<dbReference type="Proteomes" id="UP000694844">
    <property type="component" value="Chromosome 9"/>
</dbReference>
<evidence type="ECO:0000259" key="4">
    <source>
        <dbReference type="Pfam" id="PF02230"/>
    </source>
</evidence>
<dbReference type="GO" id="GO:0005737">
    <property type="term" value="C:cytoplasm"/>
    <property type="evidence" value="ECO:0007669"/>
    <property type="project" value="TreeGrafter"/>
</dbReference>
<dbReference type="GeneID" id="111115350"/>
<dbReference type="PANTHER" id="PTHR10655">
    <property type="entry name" value="LYSOPHOSPHOLIPASE-RELATED"/>
    <property type="match status" value="1"/>
</dbReference>
<dbReference type="KEGG" id="cvn:111115350"/>
<accession>A0A8B8C491</accession>
<dbReference type="InterPro" id="IPR003140">
    <property type="entry name" value="PLipase/COase/thioEstase"/>
</dbReference>
<keyword evidence="3" id="KW-0378">Hydrolase</keyword>
<dbReference type="AlphaFoldDB" id="A0A8B8C491"/>
<reference evidence="6" key="1">
    <citation type="submission" date="2025-08" db="UniProtKB">
        <authorList>
            <consortium name="RefSeq"/>
        </authorList>
    </citation>
    <scope>IDENTIFICATION</scope>
    <source>
        <tissue evidence="6">Whole sample</tissue>
    </source>
</reference>
<dbReference type="EC" id="3.1.2.22" evidence="2"/>
<dbReference type="GO" id="GO:0052689">
    <property type="term" value="F:carboxylic ester hydrolase activity"/>
    <property type="evidence" value="ECO:0007669"/>
    <property type="project" value="TreeGrafter"/>
</dbReference>
<comment type="similarity">
    <text evidence="1">Belongs to the AB hydrolase superfamily. AB hydrolase 2 family.</text>
</comment>
<proteinExistence type="inferred from homology"/>
<dbReference type="RefSeq" id="XP_022309756.1">
    <property type="nucleotide sequence ID" value="XM_022454048.1"/>
</dbReference>
<keyword evidence="5" id="KW-1185">Reference proteome</keyword>
<evidence type="ECO:0000313" key="6">
    <source>
        <dbReference type="RefSeq" id="XP_022309756.1"/>
    </source>
</evidence>
<name>A0A8B8C491_CRAVI</name>
<gene>
    <name evidence="6" type="primary">LOC111115350</name>
</gene>
<dbReference type="Gene3D" id="3.40.50.1820">
    <property type="entry name" value="alpha/beta hydrolase"/>
    <property type="match status" value="1"/>
</dbReference>
<dbReference type="Pfam" id="PF02230">
    <property type="entry name" value="Abhydrolase_2"/>
    <property type="match status" value="1"/>
</dbReference>
<dbReference type="OrthoDB" id="2418081at2759"/>
<evidence type="ECO:0000256" key="1">
    <source>
        <dbReference type="ARBA" id="ARBA00006499"/>
    </source>
</evidence>
<dbReference type="SUPFAM" id="SSF53474">
    <property type="entry name" value="alpha/beta-Hydrolases"/>
    <property type="match status" value="1"/>
</dbReference>
<dbReference type="InterPro" id="IPR050565">
    <property type="entry name" value="LYPA1-2/EST-like"/>
</dbReference>
<dbReference type="PANTHER" id="PTHR10655:SF17">
    <property type="entry name" value="LYSOPHOSPHOLIPASE-LIKE PROTEIN 1"/>
    <property type="match status" value="1"/>
</dbReference>
<protein>
    <recommendedName>
        <fullName evidence="2">palmitoyl-protein hydrolase</fullName>
        <ecNumber evidence="2">3.1.2.22</ecNumber>
    </recommendedName>
</protein>
<organism evidence="5 6">
    <name type="scientific">Crassostrea virginica</name>
    <name type="common">Eastern oyster</name>
    <dbReference type="NCBI Taxonomy" id="6565"/>
    <lineage>
        <taxon>Eukaryota</taxon>
        <taxon>Metazoa</taxon>
        <taxon>Spiralia</taxon>
        <taxon>Lophotrochozoa</taxon>
        <taxon>Mollusca</taxon>
        <taxon>Bivalvia</taxon>
        <taxon>Autobranchia</taxon>
        <taxon>Pteriomorphia</taxon>
        <taxon>Ostreida</taxon>
        <taxon>Ostreoidea</taxon>
        <taxon>Ostreidae</taxon>
        <taxon>Crassostrea</taxon>
    </lineage>
</organism>
<evidence type="ECO:0000256" key="3">
    <source>
        <dbReference type="ARBA" id="ARBA00022801"/>
    </source>
</evidence>
<dbReference type="GO" id="GO:0008474">
    <property type="term" value="F:palmitoyl-(protein) hydrolase activity"/>
    <property type="evidence" value="ECO:0007669"/>
    <property type="project" value="UniProtKB-EC"/>
</dbReference>